<comment type="caution">
    <text evidence="1">The sequence shown here is derived from an EMBL/GenBank/DDBJ whole genome shotgun (WGS) entry which is preliminary data.</text>
</comment>
<dbReference type="Pfam" id="PF13714">
    <property type="entry name" value="PEP_mutase"/>
    <property type="match status" value="1"/>
</dbReference>
<dbReference type="Proteomes" id="UP000482155">
    <property type="component" value="Unassembled WGS sequence"/>
</dbReference>
<proteinExistence type="predicted"/>
<dbReference type="InterPro" id="IPR039556">
    <property type="entry name" value="ICL/PEPM"/>
</dbReference>
<evidence type="ECO:0000313" key="2">
    <source>
        <dbReference type="Proteomes" id="UP000482155"/>
    </source>
</evidence>
<keyword evidence="1" id="KW-0456">Lyase</keyword>
<gene>
    <name evidence="1" type="ORF">G3574_15665</name>
</gene>
<dbReference type="InterPro" id="IPR040442">
    <property type="entry name" value="Pyrv_kinase-like_dom_sf"/>
</dbReference>
<keyword evidence="2" id="KW-1185">Reference proteome</keyword>
<dbReference type="SUPFAM" id="SSF51621">
    <property type="entry name" value="Phosphoenolpyruvate/pyruvate domain"/>
    <property type="match status" value="1"/>
</dbReference>
<dbReference type="GO" id="GO:0016833">
    <property type="term" value="F:oxo-acid-lyase activity"/>
    <property type="evidence" value="ECO:0007669"/>
    <property type="project" value="UniProtKB-ARBA"/>
</dbReference>
<dbReference type="PANTHER" id="PTHR42905:SF5">
    <property type="entry name" value="CARBOXYVINYL-CARBOXYPHOSPHONATE PHOSPHORYLMUTASE, CHLOROPLASTIC"/>
    <property type="match status" value="1"/>
</dbReference>
<dbReference type="PANTHER" id="PTHR42905">
    <property type="entry name" value="PHOSPHOENOLPYRUVATE CARBOXYLASE"/>
    <property type="match status" value="1"/>
</dbReference>
<evidence type="ECO:0000313" key="1">
    <source>
        <dbReference type="EMBL" id="NEX62525.1"/>
    </source>
</evidence>
<dbReference type="Gene3D" id="3.20.20.60">
    <property type="entry name" value="Phosphoenolpyruvate-binding domains"/>
    <property type="match status" value="1"/>
</dbReference>
<reference evidence="1 2" key="1">
    <citation type="submission" date="2020-02" db="EMBL/GenBank/DDBJ databases">
        <authorList>
            <person name="Kim M.K."/>
        </authorList>
    </citation>
    <scope>NUCLEOTIDE SEQUENCE [LARGE SCALE GENOMIC DNA]</scope>
    <source>
        <strain evidence="1 2">17J57-3</strain>
    </source>
</reference>
<name>A0A6B3ST68_9BURK</name>
<sequence length="301" mass="33761">MNMYEKRVRLRELLAEKTCTPLMGAYDVLSAKIIEQTGFPVLYTGSFVTGASRGTLPDVGLVQLHDLLDLARDIAKETAIPIVCDADTGWYHAANIWRTVHEFESAGASAIHIEDTVFGKHTSHQAILLDQEVMCQRIRACCDARVDKNFMIIARTDAMYLNDDMEDAVRRINAYLEAGADAGFIVFKGSIKALKEFRSRINGPLITTSVDFQDSLADETEAGSNMSVYWPLTIFAAYKAVKHVCKAFHEGRDATKLKEYCFHEGELNTLMPYQRFDENVAKYKVLEQFSRHGGKPATSDK</sequence>
<protein>
    <submittedName>
        <fullName evidence="1">Isocitrate lyase/PEP mutase family protein</fullName>
    </submittedName>
</protein>
<dbReference type="InterPro" id="IPR015813">
    <property type="entry name" value="Pyrv/PenolPyrv_kinase-like_dom"/>
</dbReference>
<dbReference type="EMBL" id="JAAIVB010000052">
    <property type="protein sequence ID" value="NEX62525.1"/>
    <property type="molecule type" value="Genomic_DNA"/>
</dbReference>
<dbReference type="AlphaFoldDB" id="A0A6B3ST68"/>
<dbReference type="RefSeq" id="WP_163964932.1">
    <property type="nucleotide sequence ID" value="NZ_JAAIVB010000052.1"/>
</dbReference>
<organism evidence="1 2">
    <name type="scientific">Noviherbaspirillum galbum</name>
    <dbReference type="NCBI Taxonomy" id="2709383"/>
    <lineage>
        <taxon>Bacteria</taxon>
        <taxon>Pseudomonadati</taxon>
        <taxon>Pseudomonadota</taxon>
        <taxon>Betaproteobacteria</taxon>
        <taxon>Burkholderiales</taxon>
        <taxon>Oxalobacteraceae</taxon>
        <taxon>Noviherbaspirillum</taxon>
    </lineage>
</organism>
<dbReference type="CDD" id="cd00377">
    <property type="entry name" value="ICL_PEPM"/>
    <property type="match status" value="1"/>
</dbReference>
<accession>A0A6B3ST68</accession>